<gene>
    <name evidence="2" type="ORF">APAL1065_LOCUS14134</name>
</gene>
<dbReference type="SUPFAM" id="SSF48452">
    <property type="entry name" value="TPR-like"/>
    <property type="match status" value="1"/>
</dbReference>
<proteinExistence type="predicted"/>
<dbReference type="GO" id="GO:0016559">
    <property type="term" value="P:peroxisome fission"/>
    <property type="evidence" value="ECO:0007669"/>
    <property type="project" value="TreeGrafter"/>
</dbReference>
<name>A0A7S2YE06_9STRA</name>
<reference evidence="2" key="1">
    <citation type="submission" date="2021-01" db="EMBL/GenBank/DDBJ databases">
        <authorList>
            <person name="Corre E."/>
            <person name="Pelletier E."/>
            <person name="Niang G."/>
            <person name="Scheremetjew M."/>
            <person name="Finn R."/>
            <person name="Kale V."/>
            <person name="Holt S."/>
            <person name="Cochrane G."/>
            <person name="Meng A."/>
            <person name="Brown T."/>
            <person name="Cohen L."/>
        </authorList>
    </citation>
    <scope>NUCLEOTIDE SEQUENCE</scope>
    <source>
        <strain evidence="2">CCMP125</strain>
    </source>
</reference>
<protein>
    <recommendedName>
        <fullName evidence="3">Mitochondrial fission 1 protein</fullName>
    </recommendedName>
</protein>
<feature type="transmembrane region" description="Helical" evidence="1">
    <location>
        <begin position="138"/>
        <end position="160"/>
    </location>
</feature>
<dbReference type="GO" id="GO:0005741">
    <property type="term" value="C:mitochondrial outer membrane"/>
    <property type="evidence" value="ECO:0007669"/>
    <property type="project" value="TreeGrafter"/>
</dbReference>
<evidence type="ECO:0008006" key="3">
    <source>
        <dbReference type="Google" id="ProtNLM"/>
    </source>
</evidence>
<keyword evidence="1" id="KW-0812">Transmembrane</keyword>
<sequence>MGETKATQENIKDELDRKLVLSRPSRELLEELALTAAKEQSPQATFQYAFALSKSAEKSELRYAVTILDGLVKEGYEFQVDCMYGAATALYLLGDYDEARARCEAILRTQPKSRIAKELHLACIEAHERSEKKKMKKAAMASAGVAAAIGVAAGLASIMLKK</sequence>
<dbReference type="GO" id="GO:0000422">
    <property type="term" value="P:autophagy of mitochondrion"/>
    <property type="evidence" value="ECO:0007669"/>
    <property type="project" value="TreeGrafter"/>
</dbReference>
<dbReference type="GO" id="GO:0000266">
    <property type="term" value="P:mitochondrial fission"/>
    <property type="evidence" value="ECO:0007669"/>
    <property type="project" value="InterPro"/>
</dbReference>
<keyword evidence="1" id="KW-0472">Membrane</keyword>
<dbReference type="GO" id="GO:0005778">
    <property type="term" value="C:peroxisomal membrane"/>
    <property type="evidence" value="ECO:0007669"/>
    <property type="project" value="TreeGrafter"/>
</dbReference>
<accession>A0A7S2YE06</accession>
<evidence type="ECO:0000256" key="1">
    <source>
        <dbReference type="SAM" id="Phobius"/>
    </source>
</evidence>
<dbReference type="AlphaFoldDB" id="A0A7S2YE06"/>
<keyword evidence="1" id="KW-1133">Transmembrane helix</keyword>
<dbReference type="EMBL" id="HBHT01021093">
    <property type="protein sequence ID" value="CAD9970493.1"/>
    <property type="molecule type" value="Transcribed_RNA"/>
</dbReference>
<evidence type="ECO:0000313" key="2">
    <source>
        <dbReference type="EMBL" id="CAD9970493.1"/>
    </source>
</evidence>
<dbReference type="PANTHER" id="PTHR13247:SF0">
    <property type="entry name" value="MITOCHONDRIAL FISSION 1 PROTEIN"/>
    <property type="match status" value="1"/>
</dbReference>
<dbReference type="InterPro" id="IPR011990">
    <property type="entry name" value="TPR-like_helical_dom_sf"/>
</dbReference>
<dbReference type="InterPro" id="IPR016543">
    <property type="entry name" value="Fis1"/>
</dbReference>
<dbReference type="PANTHER" id="PTHR13247">
    <property type="entry name" value="TETRATRICOPEPTIDE REPEAT PROTEIN 11 TPR REPEAT PROTEIN 11"/>
    <property type="match status" value="1"/>
</dbReference>
<organism evidence="2">
    <name type="scientific">Entomoneis paludosa</name>
    <dbReference type="NCBI Taxonomy" id="265537"/>
    <lineage>
        <taxon>Eukaryota</taxon>
        <taxon>Sar</taxon>
        <taxon>Stramenopiles</taxon>
        <taxon>Ochrophyta</taxon>
        <taxon>Bacillariophyta</taxon>
        <taxon>Bacillariophyceae</taxon>
        <taxon>Bacillariophycidae</taxon>
        <taxon>Entomoneidaceae</taxon>
        <taxon>Entomoneis</taxon>
    </lineage>
</organism>
<dbReference type="Gene3D" id="1.25.40.10">
    <property type="entry name" value="Tetratricopeptide repeat domain"/>
    <property type="match status" value="1"/>
</dbReference>